<accession>A0A2U9BTN3</accession>
<evidence type="ECO:0000313" key="3">
    <source>
        <dbReference type="Proteomes" id="UP000246464"/>
    </source>
</evidence>
<organism evidence="2 3">
    <name type="scientific">Scophthalmus maximus</name>
    <name type="common">Turbot</name>
    <name type="synonym">Psetta maxima</name>
    <dbReference type="NCBI Taxonomy" id="52904"/>
    <lineage>
        <taxon>Eukaryota</taxon>
        <taxon>Metazoa</taxon>
        <taxon>Chordata</taxon>
        <taxon>Craniata</taxon>
        <taxon>Vertebrata</taxon>
        <taxon>Euteleostomi</taxon>
        <taxon>Actinopterygii</taxon>
        <taxon>Neopterygii</taxon>
        <taxon>Teleostei</taxon>
        <taxon>Neoteleostei</taxon>
        <taxon>Acanthomorphata</taxon>
        <taxon>Carangaria</taxon>
        <taxon>Pleuronectiformes</taxon>
        <taxon>Pleuronectoidei</taxon>
        <taxon>Scophthalmidae</taxon>
        <taxon>Scophthalmus</taxon>
    </lineage>
</organism>
<feature type="region of interest" description="Disordered" evidence="1">
    <location>
        <begin position="1"/>
        <end position="132"/>
    </location>
</feature>
<feature type="compositionally biased region" description="Basic and acidic residues" evidence="1">
    <location>
        <begin position="1"/>
        <end position="12"/>
    </location>
</feature>
<evidence type="ECO:0000313" key="2">
    <source>
        <dbReference type="EMBL" id="AWP06906.1"/>
    </source>
</evidence>
<feature type="compositionally biased region" description="Basic and acidic residues" evidence="1">
    <location>
        <begin position="90"/>
        <end position="99"/>
    </location>
</feature>
<dbReference type="EMBL" id="CP026251">
    <property type="protein sequence ID" value="AWP06906.1"/>
    <property type="molecule type" value="Genomic_DNA"/>
</dbReference>
<sequence>SGEKNRESDHPEPGALCGDLVFIPRPTEHMEKENTVQDLERPQGSEEAGEDEESESAGNEENGEERPNNDEGDGALHDSAFAIARSATAMDRRGNDHSSIKSSQGTEREVSGRAMQAHRRHLAKATDGTKIS</sequence>
<dbReference type="Proteomes" id="UP000246464">
    <property type="component" value="Chromosome 9"/>
</dbReference>
<reference evidence="2 3" key="1">
    <citation type="submission" date="2017-12" db="EMBL/GenBank/DDBJ databases">
        <title>Integrating genomic resources of turbot (Scophthalmus maximus) in depth evaluation of genetic and physical mapping variation across individuals.</title>
        <authorList>
            <person name="Martinez P."/>
        </authorList>
    </citation>
    <scope>NUCLEOTIDE SEQUENCE [LARGE SCALE GENOMIC DNA]</scope>
</reference>
<proteinExistence type="predicted"/>
<protein>
    <submittedName>
        <fullName evidence="2">Uncharacterized protein</fullName>
    </submittedName>
</protein>
<feature type="compositionally biased region" description="Basic and acidic residues" evidence="1">
    <location>
        <begin position="26"/>
        <end position="44"/>
    </location>
</feature>
<name>A0A2U9BTN3_SCOMX</name>
<dbReference type="AlphaFoldDB" id="A0A2U9BTN3"/>
<keyword evidence="3" id="KW-1185">Reference proteome</keyword>
<evidence type="ECO:0000256" key="1">
    <source>
        <dbReference type="SAM" id="MobiDB-lite"/>
    </source>
</evidence>
<gene>
    <name evidence="2" type="ORF">SMAX5B_010961</name>
</gene>
<feature type="non-terminal residue" evidence="2">
    <location>
        <position position="1"/>
    </location>
</feature>